<evidence type="ECO:0000256" key="4">
    <source>
        <dbReference type="ARBA" id="ARBA00022759"/>
    </source>
</evidence>
<reference evidence="9" key="1">
    <citation type="submission" date="2014-07" db="EMBL/GenBank/DDBJ databases">
        <authorList>
            <person name="Wibberg D."/>
        </authorList>
    </citation>
    <scope>NUCLEOTIDE SEQUENCE [LARGE SCALE GENOMIC DNA]</scope>
    <source>
        <strain evidence="9">DG5</strain>
    </source>
</reference>
<evidence type="ECO:0000313" key="8">
    <source>
        <dbReference type="EMBL" id="CDZ23785.1"/>
    </source>
</evidence>
<dbReference type="NCBIfam" id="TIGR02385">
    <property type="entry name" value="RelE_StbE"/>
    <property type="match status" value="1"/>
</dbReference>
<gene>
    <name evidence="8" type="ORF">CCDG5_0655</name>
</gene>
<dbReference type="PATRIC" id="fig|29343.3.peg.686"/>
<evidence type="ECO:0000256" key="1">
    <source>
        <dbReference type="ARBA" id="ARBA00008172"/>
    </source>
</evidence>
<dbReference type="InterPro" id="IPR007712">
    <property type="entry name" value="RelE/ParE_toxin"/>
</dbReference>
<dbReference type="Proteomes" id="UP000032431">
    <property type="component" value="Chromosome I"/>
</dbReference>
<keyword evidence="2" id="KW-1277">Toxin-antitoxin system</keyword>
<keyword evidence="3" id="KW-0540">Nuclease</keyword>
<evidence type="ECO:0000256" key="2">
    <source>
        <dbReference type="ARBA" id="ARBA00022649"/>
    </source>
</evidence>
<sequence length="87" mass="10348">MYSVVYYKKALKDIPKLKAAKLDKKAKALIELIKDDPFKNPPPYEKLQGDLRGAYSRRINIQHRLVYEVLEEEKIIKILSMWTHYEI</sequence>
<dbReference type="PANTHER" id="PTHR38039">
    <property type="entry name" value="TOXIN YOEB"/>
    <property type="match status" value="1"/>
</dbReference>
<dbReference type="GO" id="GO:0004519">
    <property type="term" value="F:endonuclease activity"/>
    <property type="evidence" value="ECO:0007669"/>
    <property type="project" value="UniProtKB-KW"/>
</dbReference>
<dbReference type="EMBL" id="LM995447">
    <property type="protein sequence ID" value="CDZ23785.1"/>
    <property type="molecule type" value="Genomic_DNA"/>
</dbReference>
<dbReference type="PANTHER" id="PTHR38039:SF1">
    <property type="entry name" value="TOXIN YOEB"/>
    <property type="match status" value="1"/>
</dbReference>
<dbReference type="STRING" id="29343.CCDG5_0655"/>
<proteinExistence type="inferred from homology"/>
<keyword evidence="5" id="KW-0378">Hydrolase</keyword>
<keyword evidence="9" id="KW-1185">Reference proteome</keyword>
<evidence type="ECO:0000256" key="6">
    <source>
        <dbReference type="ARBA" id="ARBA00030388"/>
    </source>
</evidence>
<dbReference type="KEGG" id="ccel:CCDG5_0655"/>
<dbReference type="NCBIfam" id="TIGR02116">
    <property type="entry name" value="toxin_Txe_YoeB"/>
    <property type="match status" value="1"/>
</dbReference>
<evidence type="ECO:0000256" key="5">
    <source>
        <dbReference type="ARBA" id="ARBA00022801"/>
    </source>
</evidence>
<dbReference type="Gene3D" id="3.30.2310.20">
    <property type="entry name" value="RelE-like"/>
    <property type="match status" value="1"/>
</dbReference>
<comment type="similarity">
    <text evidence="1">Belongs to the YoeB family.</text>
</comment>
<dbReference type="GO" id="GO:0016787">
    <property type="term" value="F:hydrolase activity"/>
    <property type="evidence" value="ECO:0007669"/>
    <property type="project" value="UniProtKB-KW"/>
</dbReference>
<dbReference type="AlphaFoldDB" id="A0A078KRK4"/>
<dbReference type="Pfam" id="PF06769">
    <property type="entry name" value="YoeB_toxin"/>
    <property type="match status" value="1"/>
</dbReference>
<organism evidence="8 9">
    <name type="scientific">[Clostridium] cellulosi</name>
    <dbReference type="NCBI Taxonomy" id="29343"/>
    <lineage>
        <taxon>Bacteria</taxon>
        <taxon>Bacillati</taxon>
        <taxon>Bacillota</taxon>
        <taxon>Clostridia</taxon>
        <taxon>Eubacteriales</taxon>
        <taxon>Oscillospiraceae</taxon>
        <taxon>Oscillospiraceae incertae sedis</taxon>
    </lineage>
</organism>
<accession>A0A078KRK4</accession>
<dbReference type="InterPro" id="IPR009614">
    <property type="entry name" value="YoeB_toxin"/>
</dbReference>
<name>A0A078KRK4_9FIRM</name>
<evidence type="ECO:0000256" key="7">
    <source>
        <dbReference type="ARBA" id="ARBA00050056"/>
    </source>
</evidence>
<evidence type="ECO:0000256" key="3">
    <source>
        <dbReference type="ARBA" id="ARBA00022722"/>
    </source>
</evidence>
<evidence type="ECO:0000313" key="9">
    <source>
        <dbReference type="Proteomes" id="UP000032431"/>
    </source>
</evidence>
<dbReference type="GO" id="GO:0006401">
    <property type="term" value="P:RNA catabolic process"/>
    <property type="evidence" value="ECO:0007669"/>
    <property type="project" value="InterPro"/>
</dbReference>
<keyword evidence="4" id="KW-0255">Endonuclease</keyword>
<protein>
    <recommendedName>
        <fullName evidence="7">Endoribonuclease YoeB</fullName>
    </recommendedName>
    <alternativeName>
        <fullName evidence="6">Putative mRNA interferase YoeB</fullName>
    </alternativeName>
</protein>
<dbReference type="HOGENOM" id="CLU_169492_1_0_9"/>
<dbReference type="OrthoDB" id="9801102at2"/>
<dbReference type="SUPFAM" id="SSF143011">
    <property type="entry name" value="RelE-like"/>
    <property type="match status" value="1"/>
</dbReference>
<dbReference type="InterPro" id="IPR035093">
    <property type="entry name" value="RelE/ParE_toxin_dom_sf"/>
</dbReference>
<dbReference type="GO" id="GO:0045892">
    <property type="term" value="P:negative regulation of DNA-templated transcription"/>
    <property type="evidence" value="ECO:0007669"/>
    <property type="project" value="TreeGrafter"/>
</dbReference>